<dbReference type="Proteomes" id="UP000305067">
    <property type="component" value="Unassembled WGS sequence"/>
</dbReference>
<reference evidence="3 4" key="1">
    <citation type="journal article" date="2019" name="Nat. Ecol. Evol.">
        <title>Megaphylogeny resolves global patterns of mushroom evolution.</title>
        <authorList>
            <person name="Varga T."/>
            <person name="Krizsan K."/>
            <person name="Foldi C."/>
            <person name="Dima B."/>
            <person name="Sanchez-Garcia M."/>
            <person name="Sanchez-Ramirez S."/>
            <person name="Szollosi G.J."/>
            <person name="Szarkandi J.G."/>
            <person name="Papp V."/>
            <person name="Albert L."/>
            <person name="Andreopoulos W."/>
            <person name="Angelini C."/>
            <person name="Antonin V."/>
            <person name="Barry K.W."/>
            <person name="Bougher N.L."/>
            <person name="Buchanan P."/>
            <person name="Buyck B."/>
            <person name="Bense V."/>
            <person name="Catcheside P."/>
            <person name="Chovatia M."/>
            <person name="Cooper J."/>
            <person name="Damon W."/>
            <person name="Desjardin D."/>
            <person name="Finy P."/>
            <person name="Geml J."/>
            <person name="Haridas S."/>
            <person name="Hughes K."/>
            <person name="Justo A."/>
            <person name="Karasinski D."/>
            <person name="Kautmanova I."/>
            <person name="Kiss B."/>
            <person name="Kocsube S."/>
            <person name="Kotiranta H."/>
            <person name="LaButti K.M."/>
            <person name="Lechner B.E."/>
            <person name="Liimatainen K."/>
            <person name="Lipzen A."/>
            <person name="Lukacs Z."/>
            <person name="Mihaltcheva S."/>
            <person name="Morgado L.N."/>
            <person name="Niskanen T."/>
            <person name="Noordeloos M.E."/>
            <person name="Ohm R.A."/>
            <person name="Ortiz-Santana B."/>
            <person name="Ovrebo C."/>
            <person name="Racz N."/>
            <person name="Riley R."/>
            <person name="Savchenko A."/>
            <person name="Shiryaev A."/>
            <person name="Soop K."/>
            <person name="Spirin V."/>
            <person name="Szebenyi C."/>
            <person name="Tomsovsky M."/>
            <person name="Tulloss R.E."/>
            <person name="Uehling J."/>
            <person name="Grigoriev I.V."/>
            <person name="Vagvolgyi C."/>
            <person name="Papp T."/>
            <person name="Martin F.M."/>
            <person name="Miettinen O."/>
            <person name="Hibbett D.S."/>
            <person name="Nagy L.G."/>
        </authorList>
    </citation>
    <scope>NUCLEOTIDE SEQUENCE [LARGE SCALE GENOMIC DNA]</scope>
    <source>
        <strain evidence="3 4">CBS 309.79</strain>
    </source>
</reference>
<keyword evidence="1" id="KW-0472">Membrane</keyword>
<keyword evidence="1" id="KW-1133">Transmembrane helix</keyword>
<evidence type="ECO:0000313" key="4">
    <source>
        <dbReference type="Proteomes" id="UP000305067"/>
    </source>
</evidence>
<dbReference type="EMBL" id="ML178825">
    <property type="protein sequence ID" value="TFL01242.1"/>
    <property type="molecule type" value="Genomic_DNA"/>
</dbReference>
<feature type="transmembrane region" description="Helical" evidence="1">
    <location>
        <begin position="23"/>
        <end position="44"/>
    </location>
</feature>
<feature type="transmembrane region" description="Helical" evidence="1">
    <location>
        <begin position="97"/>
        <end position="119"/>
    </location>
</feature>
<accession>A0A5C3QHQ0</accession>
<dbReference type="InterPro" id="IPR045339">
    <property type="entry name" value="DUF6534"/>
</dbReference>
<feature type="transmembrane region" description="Helical" evidence="1">
    <location>
        <begin position="165"/>
        <end position="188"/>
    </location>
</feature>
<feature type="transmembrane region" description="Helical" evidence="1">
    <location>
        <begin position="126"/>
        <end position="153"/>
    </location>
</feature>
<protein>
    <recommendedName>
        <fullName evidence="2">DUF6534 domain-containing protein</fullName>
    </recommendedName>
</protein>
<feature type="transmembrane region" description="Helical" evidence="1">
    <location>
        <begin position="237"/>
        <end position="256"/>
    </location>
</feature>
<dbReference type="Pfam" id="PF20152">
    <property type="entry name" value="DUF6534"/>
    <property type="match status" value="1"/>
</dbReference>
<gene>
    <name evidence="3" type="ORF">BDV98DRAFT_567781</name>
</gene>
<evidence type="ECO:0000256" key="1">
    <source>
        <dbReference type="SAM" id="Phobius"/>
    </source>
</evidence>
<evidence type="ECO:0000259" key="2">
    <source>
        <dbReference type="Pfam" id="PF20152"/>
    </source>
</evidence>
<organism evidence="3 4">
    <name type="scientific">Pterulicium gracile</name>
    <dbReference type="NCBI Taxonomy" id="1884261"/>
    <lineage>
        <taxon>Eukaryota</taxon>
        <taxon>Fungi</taxon>
        <taxon>Dikarya</taxon>
        <taxon>Basidiomycota</taxon>
        <taxon>Agaricomycotina</taxon>
        <taxon>Agaricomycetes</taxon>
        <taxon>Agaricomycetidae</taxon>
        <taxon>Agaricales</taxon>
        <taxon>Pleurotineae</taxon>
        <taxon>Pterulaceae</taxon>
        <taxon>Pterulicium</taxon>
    </lineage>
</organism>
<feature type="domain" description="DUF6534" evidence="2">
    <location>
        <begin position="175"/>
        <end position="261"/>
    </location>
</feature>
<dbReference type="AlphaFoldDB" id="A0A5C3QHQ0"/>
<feature type="transmembrane region" description="Helical" evidence="1">
    <location>
        <begin position="208"/>
        <end position="231"/>
    </location>
</feature>
<dbReference type="OrthoDB" id="2868589at2759"/>
<sequence length="334" mass="36426">MDSLSTRATAGAFNAEVIVGPQLLGVIIAAILFGIHTLQTYIYFQHFPRDRFFVKVMVSVVWVLETAHMALVIAGLYQMAVTNFGHPDRFNTVPKTLSVSVFTTAGVYCIVPLFMVYRIKVLSGSWILVAILAPLTIARSITSSVLAGISLATHSILVFSAKYEWLLTISLTLGVVTDVLLSGLLVFLLSRKRGESKFRELNKIMDKLIVYTIESGLVTALFSLVNMVALLTMPHNWIWLGILVVVPKVYANSLLASLNGRLYVKRDGHVQFLSGSSGLHTNGATGGQSSAVAFPPTQPAIQISKTSEMYVDGVGNISSDRDDDLEMMKVGRGR</sequence>
<name>A0A5C3QHQ0_9AGAR</name>
<dbReference type="STRING" id="1884261.A0A5C3QHQ0"/>
<dbReference type="PANTHER" id="PTHR40465">
    <property type="entry name" value="CHROMOSOME 1, WHOLE GENOME SHOTGUN SEQUENCE"/>
    <property type="match status" value="1"/>
</dbReference>
<keyword evidence="4" id="KW-1185">Reference proteome</keyword>
<proteinExistence type="predicted"/>
<keyword evidence="1" id="KW-0812">Transmembrane</keyword>
<dbReference type="PANTHER" id="PTHR40465:SF1">
    <property type="entry name" value="DUF6534 DOMAIN-CONTAINING PROTEIN"/>
    <property type="match status" value="1"/>
</dbReference>
<evidence type="ECO:0000313" key="3">
    <source>
        <dbReference type="EMBL" id="TFL01242.1"/>
    </source>
</evidence>
<feature type="transmembrane region" description="Helical" evidence="1">
    <location>
        <begin position="56"/>
        <end position="77"/>
    </location>
</feature>